<dbReference type="Proteomes" id="UP000076078">
    <property type="component" value="Unassembled WGS sequence"/>
</dbReference>
<gene>
    <name evidence="4" type="ORF">DLAC_03299</name>
</gene>
<evidence type="ECO:0000256" key="1">
    <source>
        <dbReference type="PROSITE-ProRule" id="PRU00176"/>
    </source>
</evidence>
<dbReference type="OMA" id="LGHAFIY"/>
<dbReference type="Gene3D" id="3.30.70.330">
    <property type="match status" value="3"/>
</dbReference>
<reference evidence="4 5" key="1">
    <citation type="submission" date="2015-12" db="EMBL/GenBank/DDBJ databases">
        <title>Dictyostelia acquired genes for synthesis and detection of signals that induce cell-type specialization by lateral gene transfer from prokaryotes.</title>
        <authorList>
            <person name="Gloeckner G."/>
            <person name="Schaap P."/>
        </authorList>
    </citation>
    <scope>NUCLEOTIDE SEQUENCE [LARGE SCALE GENOMIC DNA]</scope>
    <source>
        <strain evidence="4 5">TK</strain>
    </source>
</reference>
<dbReference type="OrthoDB" id="439808at2759"/>
<comment type="caution">
    <text evidence="4">The sequence shown here is derived from an EMBL/GenBank/DDBJ whole genome shotgun (WGS) entry which is preliminary data.</text>
</comment>
<evidence type="ECO:0000259" key="3">
    <source>
        <dbReference type="PROSITE" id="PS50102"/>
    </source>
</evidence>
<dbReference type="PANTHER" id="PTHR48034">
    <property type="entry name" value="TRANSFORMER-2 SEX-DETERMINING PROTEIN-RELATED"/>
    <property type="match status" value="1"/>
</dbReference>
<protein>
    <submittedName>
        <fullName evidence="4">RNA-binding region RNP-1 domain-containing protein</fullName>
    </submittedName>
</protein>
<feature type="compositionally biased region" description="Pro residues" evidence="2">
    <location>
        <begin position="337"/>
        <end position="348"/>
    </location>
</feature>
<dbReference type="SMART" id="SM00360">
    <property type="entry name" value="RRM"/>
    <property type="match status" value="3"/>
</dbReference>
<dbReference type="CDD" id="cd00590">
    <property type="entry name" value="RRM_SF"/>
    <property type="match status" value="2"/>
</dbReference>
<organism evidence="4 5">
    <name type="scientific">Tieghemostelium lacteum</name>
    <name type="common">Slime mold</name>
    <name type="synonym">Dictyostelium lacteum</name>
    <dbReference type="NCBI Taxonomy" id="361077"/>
    <lineage>
        <taxon>Eukaryota</taxon>
        <taxon>Amoebozoa</taxon>
        <taxon>Evosea</taxon>
        <taxon>Eumycetozoa</taxon>
        <taxon>Dictyostelia</taxon>
        <taxon>Dictyosteliales</taxon>
        <taxon>Raperosteliaceae</taxon>
        <taxon>Tieghemostelium</taxon>
    </lineage>
</organism>
<accession>A0A152A202</accession>
<feature type="compositionally biased region" description="Basic and acidic residues" evidence="2">
    <location>
        <begin position="320"/>
        <end position="331"/>
    </location>
</feature>
<dbReference type="InterPro" id="IPR012677">
    <property type="entry name" value="Nucleotide-bd_a/b_plait_sf"/>
</dbReference>
<dbReference type="EMBL" id="LODT01000016">
    <property type="protein sequence ID" value="KYR00147.1"/>
    <property type="molecule type" value="Genomic_DNA"/>
</dbReference>
<feature type="domain" description="RRM" evidence="3">
    <location>
        <begin position="177"/>
        <end position="254"/>
    </location>
</feature>
<dbReference type="AlphaFoldDB" id="A0A152A202"/>
<dbReference type="PROSITE" id="PS50102">
    <property type="entry name" value="RRM"/>
    <property type="match status" value="2"/>
</dbReference>
<feature type="compositionally biased region" description="Low complexity" evidence="2">
    <location>
        <begin position="367"/>
        <end position="379"/>
    </location>
</feature>
<evidence type="ECO:0000313" key="5">
    <source>
        <dbReference type="Proteomes" id="UP000076078"/>
    </source>
</evidence>
<dbReference type="InterPro" id="IPR000504">
    <property type="entry name" value="RRM_dom"/>
</dbReference>
<keyword evidence="5" id="KW-1185">Reference proteome</keyword>
<dbReference type="GO" id="GO:0003723">
    <property type="term" value="F:RNA binding"/>
    <property type="evidence" value="ECO:0007669"/>
    <property type="project" value="UniProtKB-UniRule"/>
</dbReference>
<name>A0A152A202_TIELA</name>
<evidence type="ECO:0000313" key="4">
    <source>
        <dbReference type="EMBL" id="KYR00147.1"/>
    </source>
</evidence>
<dbReference type="STRING" id="361077.A0A152A202"/>
<sequence length="385" mass="42664">MDTNPGEYGIFISDIARGVTDEQLKEEFSKIGEVAEAVVVKNKHSGETKGYGFVKFYSLNDAYAAIESTNPPTFKDSVSGKSQSVKITLADSKNTIYIGHIPKGLTESEIKIELEEISGCTLKSFELDTSNKFYGYAFFKDHDTTIKAIKAIQKSHYTASLTPANNKDKDKPTSVTKVLFVRGIKSQIEGDQLRKQLGVDLIEKIIVPLDQQKNVPIGHAFIYCNSPNDAKTIMQHHHTVDFQGRTITITWGLPKHRGRDIHTPYYGAVGAYGPSAADGYPYFYPPSAYDYYYGPHPFPGGHGPFIDPRRSGYGGSGSEGKFDTHGPKRPVDYYSMIPPPPPRVPPHGKPYGYGHDIYSPPSRDFKPSASSSSKAPPSKYRYNPY</sequence>
<dbReference type="InParanoid" id="A0A152A202"/>
<keyword evidence="1" id="KW-0694">RNA-binding</keyword>
<dbReference type="Pfam" id="PF00076">
    <property type="entry name" value="RRM_1"/>
    <property type="match status" value="1"/>
</dbReference>
<dbReference type="SUPFAM" id="SSF54928">
    <property type="entry name" value="RNA-binding domain, RBD"/>
    <property type="match status" value="2"/>
</dbReference>
<dbReference type="InterPro" id="IPR035979">
    <property type="entry name" value="RBD_domain_sf"/>
</dbReference>
<feature type="region of interest" description="Disordered" evidence="2">
    <location>
        <begin position="303"/>
        <end position="385"/>
    </location>
</feature>
<feature type="domain" description="RRM" evidence="3">
    <location>
        <begin position="8"/>
        <end position="92"/>
    </location>
</feature>
<evidence type="ECO:0000256" key="2">
    <source>
        <dbReference type="SAM" id="MobiDB-lite"/>
    </source>
</evidence>
<proteinExistence type="predicted"/>
<dbReference type="InterPro" id="IPR050441">
    <property type="entry name" value="RBM"/>
</dbReference>